<dbReference type="InterPro" id="IPR035412">
    <property type="entry name" value="Terminase_L_N"/>
</dbReference>
<keyword evidence="3" id="KW-1185">Reference proteome</keyword>
<dbReference type="AlphaFoldDB" id="A0A125MF53"/>
<dbReference type="InterPro" id="IPR036844">
    <property type="entry name" value="Hint_dom_sf"/>
</dbReference>
<dbReference type="Pfam" id="PF04466">
    <property type="entry name" value="Terminase_3"/>
    <property type="match status" value="1"/>
</dbReference>
<dbReference type="InterPro" id="IPR004042">
    <property type="entry name" value="Intein_endonuc_central"/>
</dbReference>
<dbReference type="Gene3D" id="3.40.50.300">
    <property type="entry name" value="P-loop containing nucleotide triphosphate hydrolases"/>
    <property type="match status" value="1"/>
</dbReference>
<dbReference type="STRING" id="46506.AA415_02670"/>
<dbReference type="InterPro" id="IPR004860">
    <property type="entry name" value="LAGLIDADG_dom"/>
</dbReference>
<dbReference type="InterPro" id="IPR027417">
    <property type="entry name" value="P-loop_NTPase"/>
</dbReference>
<dbReference type="InterPro" id="IPR027434">
    <property type="entry name" value="Homing_endonucl"/>
</dbReference>
<dbReference type="RefSeq" id="WP_082709319.1">
    <property type="nucleotide sequence ID" value="NZ_JAQNVT010000009.1"/>
</dbReference>
<name>A0A125MF53_BACSE</name>
<sequence>MATGLIPPSNLNIDFQPSSKQYEVWKCLQPECPICGGKIEHIENGKDRNGNATYKPVCTKCGNDDIPQIILEGGAAGGGKMLPLDSKICTPTGFKYLKDIKVGDFITNPITGGAQEVVWLHPLEKHHFYRIHFIDGTYIDSSEGHLWNVHQAGKRTKRTDLNGDKMNERVKPTKWIFEWVEKHKQGSYKGRSLIIPLTSPVKFAISTAAARKNIIEPYVLGALLGDGCISKKYPELTTMDQDIVDRFTVYGYDMSKISKKADSKATQYYIYSDKLAEAIKKLNLTGCTSINKFIPDLYKYATVEERIELMQGLMDTDGYVDDRGHMSYSTISKQLAEDVAFIVRSLGGVATIKKGAAGYKKDGEYIQCNDCYDVYFRTKINPELVSIPRKKERAKYEFNGGASELGKRIVDVEYIGEQTSRCITVDDPSGLYVVDDFTVTHNSFLGASWLISCCLRWPNMRMVVGRKTLKSLRESTWNTICMIAKDWGLKEGVNYKINNLSGEMTFWNDSKIIMKELSFQPSDPSYLRFGSSEFSGCFLDECGELDEKAVEILFSRIRWNIPNTLVVPKMLMSTNPCLGWVRSRFVLDDDGNDVICKKYERYIPFSVYDNPDSEFRRQYLNGLMRISNKADRERLLYGNWQYVDVNEMAAYWNFDGAKHLVDGLREKVYNPMNPLISGWDFNVAPYMSELEFQFDFTNKKIYVLEENIGKPEEKENNTPKLAIKIREKHLSRQHLGGIIVTGDPSGAARSTQTEEGVNNYTIIVDNMKNGVLKPRIKLLQKQPPQTTRLEFVNAILNGFNGWQVMIDMRCRKLTEDMVYQQKNSDGTKAKKKVLNPKTGGKEEKYGHLSDILDYVLVLFLNNEWRRFQNQKTTIETYTAPVYNTFEY</sequence>
<dbReference type="Gene3D" id="3.10.28.10">
    <property type="entry name" value="Homing endonucleases"/>
    <property type="match status" value="1"/>
</dbReference>
<reference evidence="2 3" key="1">
    <citation type="journal article" date="2016" name="BMC Genomics">
        <title>Type VI secretion systems of human gut Bacteroidales segregate into three genetic architectures, two of which are contained on mobile genetic elements.</title>
        <authorList>
            <person name="Coyne M.J."/>
            <person name="Roelofs K.G."/>
            <person name="Comstock L.E."/>
        </authorList>
    </citation>
    <scope>NUCLEOTIDE SEQUENCE [LARGE SCALE GENOMIC DNA]</scope>
    <source>
        <strain evidence="2 3">CL09T03C01</strain>
    </source>
</reference>
<accession>A0A125MF53</accession>
<gene>
    <name evidence="2" type="ORF">AA415_02670</name>
</gene>
<dbReference type="EMBL" id="LRGC01000016">
    <property type="protein sequence ID" value="KWR52992.1"/>
    <property type="molecule type" value="Genomic_DNA"/>
</dbReference>
<organism evidence="2 3">
    <name type="scientific">Bacteroides stercoris</name>
    <dbReference type="NCBI Taxonomy" id="46506"/>
    <lineage>
        <taxon>Bacteria</taxon>
        <taxon>Pseudomonadati</taxon>
        <taxon>Bacteroidota</taxon>
        <taxon>Bacteroidia</taxon>
        <taxon>Bacteroidales</taxon>
        <taxon>Bacteroidaceae</taxon>
        <taxon>Bacteroides</taxon>
    </lineage>
</organism>
<evidence type="ECO:0000313" key="3">
    <source>
        <dbReference type="Proteomes" id="UP000056419"/>
    </source>
</evidence>
<proteinExistence type="predicted"/>
<dbReference type="Pfam" id="PF14528">
    <property type="entry name" value="LAGLIDADG_3"/>
    <property type="match status" value="1"/>
</dbReference>
<dbReference type="PROSITE" id="PS50819">
    <property type="entry name" value="INTEIN_ENDONUCLEASE"/>
    <property type="match status" value="1"/>
</dbReference>
<dbReference type="Proteomes" id="UP000056419">
    <property type="component" value="Unassembled WGS sequence"/>
</dbReference>
<feature type="domain" description="DOD-type homing endonuclease" evidence="1">
    <location>
        <begin position="219"/>
        <end position="348"/>
    </location>
</feature>
<evidence type="ECO:0000313" key="2">
    <source>
        <dbReference type="EMBL" id="KWR52992.1"/>
    </source>
</evidence>
<protein>
    <submittedName>
        <fullName evidence="2">Phage terminase large subunit</fullName>
    </submittedName>
</protein>
<dbReference type="GO" id="GO:0004519">
    <property type="term" value="F:endonuclease activity"/>
    <property type="evidence" value="ECO:0007669"/>
    <property type="project" value="InterPro"/>
</dbReference>
<comment type="caution">
    <text evidence="2">The sequence shown here is derived from an EMBL/GenBank/DDBJ whole genome shotgun (WGS) entry which is preliminary data.</text>
</comment>
<dbReference type="SUPFAM" id="SSF51294">
    <property type="entry name" value="Hedgehog/intein (Hint) domain"/>
    <property type="match status" value="1"/>
</dbReference>
<dbReference type="SUPFAM" id="SSF55608">
    <property type="entry name" value="Homing endonucleases"/>
    <property type="match status" value="1"/>
</dbReference>
<dbReference type="PATRIC" id="fig|46506.5.peg.2864"/>
<evidence type="ECO:0000259" key="1">
    <source>
        <dbReference type="PROSITE" id="PS50819"/>
    </source>
</evidence>